<dbReference type="Proteomes" id="UP000030762">
    <property type="component" value="Unassembled WGS sequence"/>
</dbReference>
<evidence type="ECO:0000313" key="7">
    <source>
        <dbReference type="Proteomes" id="UP000030762"/>
    </source>
</evidence>
<dbReference type="GO" id="GO:0016462">
    <property type="term" value="F:pyrophosphatase activity"/>
    <property type="evidence" value="ECO:0007669"/>
    <property type="project" value="InterPro"/>
</dbReference>
<evidence type="ECO:0000256" key="4">
    <source>
        <dbReference type="ARBA" id="ARBA00022842"/>
    </source>
</evidence>
<organism evidence="6 7">
    <name type="scientific">Saprolegnia diclina (strain VS20)</name>
    <dbReference type="NCBI Taxonomy" id="1156394"/>
    <lineage>
        <taxon>Eukaryota</taxon>
        <taxon>Sar</taxon>
        <taxon>Stramenopiles</taxon>
        <taxon>Oomycota</taxon>
        <taxon>Saprolegniomycetes</taxon>
        <taxon>Saprolegniales</taxon>
        <taxon>Saprolegniaceae</taxon>
        <taxon>Saprolegnia</taxon>
    </lineage>
</organism>
<evidence type="ECO:0000313" key="6">
    <source>
        <dbReference type="EMBL" id="EQC29339.1"/>
    </source>
</evidence>
<dbReference type="Pfam" id="PF00293">
    <property type="entry name" value="NUDIX"/>
    <property type="match status" value="1"/>
</dbReference>
<dbReference type="InterPro" id="IPR047198">
    <property type="entry name" value="DDP-like_NUDIX"/>
</dbReference>
<sequence>MAVADRCTMTSRTGRDLQRYDGHARLVVCAVPLSLDGARVLLISSSKHADQWILPKGGWDADESAEACAARELAEEAGVHGDILGELGAVDYETAKGKPCRLHGFGMRVTREFEEWSEAVSRRREWVSLATATARLARRPELASMLERATILATTLEH</sequence>
<proteinExistence type="predicted"/>
<dbReference type="OrthoDB" id="2011998at2759"/>
<dbReference type="CDD" id="cd04666">
    <property type="entry name" value="NUDIX_DIPP2_like_Nudt4"/>
    <property type="match status" value="1"/>
</dbReference>
<dbReference type="InterPro" id="IPR000086">
    <property type="entry name" value="NUDIX_hydrolase_dom"/>
</dbReference>
<dbReference type="Gene3D" id="3.90.79.10">
    <property type="entry name" value="Nucleoside Triphosphate Pyrophosphohydrolase"/>
    <property type="match status" value="1"/>
</dbReference>
<dbReference type="GO" id="GO:0046872">
    <property type="term" value="F:metal ion binding"/>
    <property type="evidence" value="ECO:0007669"/>
    <property type="project" value="UniProtKB-KW"/>
</dbReference>
<dbReference type="PROSITE" id="PS00893">
    <property type="entry name" value="NUDIX_BOX"/>
    <property type="match status" value="1"/>
</dbReference>
<evidence type="ECO:0000256" key="2">
    <source>
        <dbReference type="ARBA" id="ARBA00022723"/>
    </source>
</evidence>
<reference evidence="6 7" key="1">
    <citation type="submission" date="2012-04" db="EMBL/GenBank/DDBJ databases">
        <title>The Genome Sequence of Saprolegnia declina VS20.</title>
        <authorList>
            <consortium name="The Broad Institute Genome Sequencing Platform"/>
            <person name="Russ C."/>
            <person name="Nusbaum C."/>
            <person name="Tyler B."/>
            <person name="van West P."/>
            <person name="Dieguez-Uribeondo J."/>
            <person name="de Bruijn I."/>
            <person name="Tripathy S."/>
            <person name="Jiang R."/>
            <person name="Young S.K."/>
            <person name="Zeng Q."/>
            <person name="Gargeya S."/>
            <person name="Fitzgerald M."/>
            <person name="Haas B."/>
            <person name="Abouelleil A."/>
            <person name="Alvarado L."/>
            <person name="Arachchi H.M."/>
            <person name="Berlin A."/>
            <person name="Chapman S.B."/>
            <person name="Goldberg J."/>
            <person name="Griggs A."/>
            <person name="Gujja S."/>
            <person name="Hansen M."/>
            <person name="Howarth C."/>
            <person name="Imamovic A."/>
            <person name="Larimer J."/>
            <person name="McCowen C."/>
            <person name="Montmayeur A."/>
            <person name="Murphy C."/>
            <person name="Neiman D."/>
            <person name="Pearson M."/>
            <person name="Priest M."/>
            <person name="Roberts A."/>
            <person name="Saif S."/>
            <person name="Shea T."/>
            <person name="Sisk P."/>
            <person name="Sykes S."/>
            <person name="Wortman J."/>
            <person name="Nusbaum C."/>
            <person name="Birren B."/>
        </authorList>
    </citation>
    <scope>NUCLEOTIDE SEQUENCE [LARGE SCALE GENOMIC DNA]</scope>
    <source>
        <strain evidence="6 7">VS20</strain>
    </source>
</reference>
<dbReference type="OMA" id="EDQWPEM"/>
<keyword evidence="4" id="KW-0460">Magnesium</keyword>
<evidence type="ECO:0000259" key="5">
    <source>
        <dbReference type="PROSITE" id="PS51462"/>
    </source>
</evidence>
<dbReference type="PROSITE" id="PS51462">
    <property type="entry name" value="NUDIX"/>
    <property type="match status" value="1"/>
</dbReference>
<evidence type="ECO:0000256" key="1">
    <source>
        <dbReference type="ARBA" id="ARBA00001946"/>
    </source>
</evidence>
<dbReference type="RefSeq" id="XP_008617313.1">
    <property type="nucleotide sequence ID" value="XM_008619091.1"/>
</dbReference>
<comment type="cofactor">
    <cofactor evidence="1">
        <name>Mg(2+)</name>
        <dbReference type="ChEBI" id="CHEBI:18420"/>
    </cofactor>
</comment>
<name>T0PUZ6_SAPDV</name>
<dbReference type="SUPFAM" id="SSF55811">
    <property type="entry name" value="Nudix"/>
    <property type="match status" value="1"/>
</dbReference>
<dbReference type="GeneID" id="19953735"/>
<dbReference type="AlphaFoldDB" id="T0PUZ6"/>
<dbReference type="PANTHER" id="PTHR12629:SF0">
    <property type="entry name" value="DIPHOSPHOINOSITOL-POLYPHOSPHATE DIPHOSPHATASE"/>
    <property type="match status" value="1"/>
</dbReference>
<dbReference type="GO" id="GO:0005634">
    <property type="term" value="C:nucleus"/>
    <property type="evidence" value="ECO:0007669"/>
    <property type="project" value="TreeGrafter"/>
</dbReference>
<protein>
    <recommendedName>
        <fullName evidence="5">Nudix hydrolase domain-containing protein</fullName>
    </recommendedName>
</protein>
<evidence type="ECO:0000256" key="3">
    <source>
        <dbReference type="ARBA" id="ARBA00022801"/>
    </source>
</evidence>
<dbReference type="GO" id="GO:0005737">
    <property type="term" value="C:cytoplasm"/>
    <property type="evidence" value="ECO:0007669"/>
    <property type="project" value="TreeGrafter"/>
</dbReference>
<gene>
    <name evidence="6" type="ORF">SDRG_13008</name>
</gene>
<keyword evidence="3" id="KW-0378">Hydrolase</keyword>
<dbReference type="STRING" id="1156394.T0PUZ6"/>
<dbReference type="VEuPathDB" id="FungiDB:SDRG_13008"/>
<feature type="domain" description="Nudix hydrolase" evidence="5">
    <location>
        <begin position="23"/>
        <end position="149"/>
    </location>
</feature>
<dbReference type="eggNOG" id="KOG2839">
    <property type="taxonomic scope" value="Eukaryota"/>
</dbReference>
<keyword evidence="2" id="KW-0479">Metal-binding</keyword>
<dbReference type="InterPro" id="IPR015797">
    <property type="entry name" value="NUDIX_hydrolase-like_dom_sf"/>
</dbReference>
<dbReference type="PANTHER" id="PTHR12629">
    <property type="entry name" value="DIPHOSPHOINOSITOL POLYPHOSPHATE PHOSPHOHYDROLASE"/>
    <property type="match status" value="1"/>
</dbReference>
<accession>T0PUZ6</accession>
<dbReference type="EMBL" id="JH767185">
    <property type="protein sequence ID" value="EQC29339.1"/>
    <property type="molecule type" value="Genomic_DNA"/>
</dbReference>
<dbReference type="InParanoid" id="T0PUZ6"/>
<keyword evidence="7" id="KW-1185">Reference proteome</keyword>
<dbReference type="InterPro" id="IPR020084">
    <property type="entry name" value="NUDIX_hydrolase_CS"/>
</dbReference>